<dbReference type="Proteomes" id="UP000215335">
    <property type="component" value="Unassembled WGS sequence"/>
</dbReference>
<dbReference type="AlphaFoldDB" id="A0A232EGB3"/>
<reference evidence="1 2" key="1">
    <citation type="journal article" date="2017" name="Curr. Biol.">
        <title>The Evolution of Venom by Co-option of Single-Copy Genes.</title>
        <authorList>
            <person name="Martinson E.O."/>
            <person name="Mrinalini"/>
            <person name="Kelkar Y.D."/>
            <person name="Chang C.H."/>
            <person name="Werren J.H."/>
        </authorList>
    </citation>
    <scope>NUCLEOTIDE SEQUENCE [LARGE SCALE GENOMIC DNA]</scope>
    <source>
        <strain evidence="1 2">Alberta</strain>
        <tissue evidence="1">Whole body</tissue>
    </source>
</reference>
<proteinExistence type="predicted"/>
<comment type="caution">
    <text evidence="1">The sequence shown here is derived from an EMBL/GenBank/DDBJ whole genome shotgun (WGS) entry which is preliminary data.</text>
</comment>
<accession>A0A232EGB3</accession>
<evidence type="ECO:0000313" key="1">
    <source>
        <dbReference type="EMBL" id="OXU17399.1"/>
    </source>
</evidence>
<dbReference type="OrthoDB" id="7692288at2759"/>
<evidence type="ECO:0000313" key="2">
    <source>
        <dbReference type="Proteomes" id="UP000215335"/>
    </source>
</evidence>
<protein>
    <submittedName>
        <fullName evidence="1">Uncharacterized protein</fullName>
    </submittedName>
</protein>
<dbReference type="EMBL" id="NNAY01004794">
    <property type="protein sequence ID" value="OXU17399.1"/>
    <property type="molecule type" value="Genomic_DNA"/>
</dbReference>
<organism evidence="1 2">
    <name type="scientific">Trichomalopsis sarcophagae</name>
    <dbReference type="NCBI Taxonomy" id="543379"/>
    <lineage>
        <taxon>Eukaryota</taxon>
        <taxon>Metazoa</taxon>
        <taxon>Ecdysozoa</taxon>
        <taxon>Arthropoda</taxon>
        <taxon>Hexapoda</taxon>
        <taxon>Insecta</taxon>
        <taxon>Pterygota</taxon>
        <taxon>Neoptera</taxon>
        <taxon>Endopterygota</taxon>
        <taxon>Hymenoptera</taxon>
        <taxon>Apocrita</taxon>
        <taxon>Proctotrupomorpha</taxon>
        <taxon>Chalcidoidea</taxon>
        <taxon>Pteromalidae</taxon>
        <taxon>Pteromalinae</taxon>
        <taxon>Trichomalopsis</taxon>
    </lineage>
</organism>
<sequence>MLCCIEKTTIPYVISKIFEEAYLDSTPAAHGYLLLNLKQSTSEEVRFRTCIFDDRLRYVISLRRTMARKASKQKNKEKVRRRIGRRQRGAGADAVAVDADNTECGCLPKHFTKKCVAILNVLCHAESTRTEEPRKGGISARAVGRTLRFR</sequence>
<gene>
    <name evidence="1" type="ORF">TSAR_011107</name>
</gene>
<keyword evidence="2" id="KW-1185">Reference proteome</keyword>
<name>A0A232EGB3_9HYME</name>